<accession>A0A7R8D3R7</accession>
<dbReference type="Proteomes" id="UP000675881">
    <property type="component" value="Chromosome 6"/>
</dbReference>
<evidence type="ECO:0000313" key="3">
    <source>
        <dbReference type="Proteomes" id="UP000675881"/>
    </source>
</evidence>
<evidence type="ECO:0000313" key="2">
    <source>
        <dbReference type="EMBL" id="CAF2967956.1"/>
    </source>
</evidence>
<dbReference type="CDD" id="cd00030">
    <property type="entry name" value="C2"/>
    <property type="match status" value="1"/>
</dbReference>
<gene>
    <name evidence="2" type="ORF">LSAA_12186</name>
</gene>
<dbReference type="GO" id="GO:0005886">
    <property type="term" value="C:plasma membrane"/>
    <property type="evidence" value="ECO:0007669"/>
    <property type="project" value="TreeGrafter"/>
</dbReference>
<dbReference type="InterPro" id="IPR000008">
    <property type="entry name" value="C2_dom"/>
</dbReference>
<dbReference type="EMBL" id="HG994585">
    <property type="protein sequence ID" value="CAF2967956.1"/>
    <property type="molecule type" value="Genomic_DNA"/>
</dbReference>
<dbReference type="GO" id="GO:0000149">
    <property type="term" value="F:SNARE binding"/>
    <property type="evidence" value="ECO:0007669"/>
    <property type="project" value="TreeGrafter"/>
</dbReference>
<proteinExistence type="predicted"/>
<dbReference type="PROSITE" id="PS50004">
    <property type="entry name" value="C2"/>
    <property type="match status" value="1"/>
</dbReference>
<dbReference type="GO" id="GO:0017156">
    <property type="term" value="P:calcium-ion regulated exocytosis"/>
    <property type="evidence" value="ECO:0007669"/>
    <property type="project" value="TreeGrafter"/>
</dbReference>
<dbReference type="Gene3D" id="2.60.40.150">
    <property type="entry name" value="C2 domain"/>
    <property type="match status" value="2"/>
</dbReference>
<evidence type="ECO:0000256" key="1">
    <source>
        <dbReference type="SAM" id="MobiDB-lite"/>
    </source>
</evidence>
<dbReference type="GO" id="GO:0030276">
    <property type="term" value="F:clathrin binding"/>
    <property type="evidence" value="ECO:0007669"/>
    <property type="project" value="TreeGrafter"/>
</dbReference>
<dbReference type="SUPFAM" id="SSF49562">
    <property type="entry name" value="C2 domain (Calcium/lipid-binding domain, CaLB)"/>
    <property type="match status" value="2"/>
</dbReference>
<reference evidence="2" key="1">
    <citation type="submission" date="2021-02" db="EMBL/GenBank/DDBJ databases">
        <authorList>
            <person name="Bekaert M."/>
        </authorList>
    </citation>
    <scope>NUCLEOTIDE SEQUENCE</scope>
    <source>
        <strain evidence="2">IoA-00</strain>
    </source>
</reference>
<dbReference type="OrthoDB" id="67700at2759"/>
<dbReference type="AlphaFoldDB" id="A0A7R8D3R7"/>
<dbReference type="GO" id="GO:0070382">
    <property type="term" value="C:exocytic vesicle"/>
    <property type="evidence" value="ECO:0007669"/>
    <property type="project" value="TreeGrafter"/>
</dbReference>
<name>A0A7R8D3R7_LEPSM</name>
<dbReference type="PANTHER" id="PTHR10024">
    <property type="entry name" value="SYNAPTOTAGMIN"/>
    <property type="match status" value="1"/>
</dbReference>
<keyword evidence="3" id="KW-1185">Reference proteome</keyword>
<dbReference type="GO" id="GO:0005544">
    <property type="term" value="F:calcium-dependent phospholipid binding"/>
    <property type="evidence" value="ECO:0007669"/>
    <property type="project" value="TreeGrafter"/>
</dbReference>
<organism evidence="2 3">
    <name type="scientific">Lepeophtheirus salmonis</name>
    <name type="common">Salmon louse</name>
    <name type="synonym">Caligus salmonis</name>
    <dbReference type="NCBI Taxonomy" id="72036"/>
    <lineage>
        <taxon>Eukaryota</taxon>
        <taxon>Metazoa</taxon>
        <taxon>Ecdysozoa</taxon>
        <taxon>Arthropoda</taxon>
        <taxon>Crustacea</taxon>
        <taxon>Multicrustacea</taxon>
        <taxon>Hexanauplia</taxon>
        <taxon>Copepoda</taxon>
        <taxon>Siphonostomatoida</taxon>
        <taxon>Caligidae</taxon>
        <taxon>Lepeophtheirus</taxon>
    </lineage>
</organism>
<dbReference type="GO" id="GO:0005509">
    <property type="term" value="F:calcium ion binding"/>
    <property type="evidence" value="ECO:0007669"/>
    <property type="project" value="TreeGrafter"/>
</dbReference>
<sequence>MWDGLSMELMEQRAMILIKYIYGVRMRRIANRVFFWLRSSQQSKKALERGSSKRSSAKSASYPPSLVTSSSPQSSTHPTVPFIIRNNDFNSFSLKGPLKRPQVAPQYQVERNNLESQTTQTQLCPSKSVFSTLSFKKNRFRNNSIGEESMTSNSTMDKQELSAVNIGLYWRTPSPEQTSGKISISIMSCSDLPRRDYGGAVDCYVHLSVLKDRGRSLRGRNPPLSLSDWSTKTIRHSSNPVFDQTFTLDIPEVDFKSIRLKFTAYDVDRNTKTSEIGSSLILLRDIKLLTNNIMDQRINTTSFLAQKKQEYGELLFGMSYLPTAQRMSFSIVKASNLRYEAVAPSVDVFFPYVRILHLGSNHKIIKKKKTTIKWGKTRSDVNSIEMRELDSIAEDTFENIHEEERGSKDVCLGRICIGRRVNGLKERAHWVNVVQNPRKVFSTWQTLY</sequence>
<dbReference type="SMART" id="SM00239">
    <property type="entry name" value="C2"/>
    <property type="match status" value="1"/>
</dbReference>
<dbReference type="GO" id="GO:0001786">
    <property type="term" value="F:phosphatidylserine binding"/>
    <property type="evidence" value="ECO:0007669"/>
    <property type="project" value="TreeGrafter"/>
</dbReference>
<protein>
    <submittedName>
        <fullName evidence="2">(salmon louse) hypothetical protein</fullName>
    </submittedName>
</protein>
<feature type="region of interest" description="Disordered" evidence="1">
    <location>
        <begin position="47"/>
        <end position="80"/>
    </location>
</feature>
<feature type="compositionally biased region" description="Low complexity" evidence="1">
    <location>
        <begin position="53"/>
        <end position="80"/>
    </location>
</feature>
<dbReference type="InterPro" id="IPR035892">
    <property type="entry name" value="C2_domain_sf"/>
</dbReference>
<dbReference type="Pfam" id="PF00168">
    <property type="entry name" value="C2"/>
    <property type="match status" value="1"/>
</dbReference>